<comment type="caution">
    <text evidence="1">The sequence shown here is derived from an EMBL/GenBank/DDBJ whole genome shotgun (WGS) entry which is preliminary data.</text>
</comment>
<gene>
    <name evidence="1" type="ORF">J1C48_04160</name>
</gene>
<sequence length="78" mass="8735">MARFEVLGRHEDRDLIQSFAHRLAGDGADAARLRTILDRETVKVPSQTGRILSALRRSPLVGSDLDLSRESEERPLPL</sequence>
<dbReference type="EMBL" id="JAFMPP010000002">
    <property type="protein sequence ID" value="MBO0661760.1"/>
    <property type="molecule type" value="Genomic_DNA"/>
</dbReference>
<proteinExistence type="predicted"/>
<dbReference type="Proteomes" id="UP000664122">
    <property type="component" value="Unassembled WGS sequence"/>
</dbReference>
<reference evidence="1" key="1">
    <citation type="submission" date="2021-03" db="EMBL/GenBank/DDBJ databases">
        <title>Whole genome sequence of Jiella sp. CQZ9-1.</title>
        <authorList>
            <person name="Tuo L."/>
        </authorList>
    </citation>
    <scope>NUCLEOTIDE SEQUENCE</scope>
    <source>
        <strain evidence="1">CQZ9-1</strain>
    </source>
</reference>
<name>A0A939JT47_9HYPH</name>
<protein>
    <submittedName>
        <fullName evidence="1">Uncharacterized protein</fullName>
    </submittedName>
</protein>
<organism evidence="1 2">
    <name type="scientific">Jiella flava</name>
    <dbReference type="NCBI Taxonomy" id="2816857"/>
    <lineage>
        <taxon>Bacteria</taxon>
        <taxon>Pseudomonadati</taxon>
        <taxon>Pseudomonadota</taxon>
        <taxon>Alphaproteobacteria</taxon>
        <taxon>Hyphomicrobiales</taxon>
        <taxon>Aurantimonadaceae</taxon>
        <taxon>Jiella</taxon>
    </lineage>
</organism>
<keyword evidence="2" id="KW-1185">Reference proteome</keyword>
<evidence type="ECO:0000313" key="2">
    <source>
        <dbReference type="Proteomes" id="UP000664122"/>
    </source>
</evidence>
<accession>A0A939JT47</accession>
<dbReference type="AlphaFoldDB" id="A0A939JT47"/>
<evidence type="ECO:0000313" key="1">
    <source>
        <dbReference type="EMBL" id="MBO0661760.1"/>
    </source>
</evidence>